<evidence type="ECO:0000256" key="1">
    <source>
        <dbReference type="PROSITE-ProRule" id="PRU00235"/>
    </source>
</evidence>
<dbReference type="PROSITE" id="PS50012">
    <property type="entry name" value="RCC1_3"/>
    <property type="match status" value="2"/>
</dbReference>
<dbReference type="PANTHER" id="PTHR46849:SF1">
    <property type="entry name" value="RCC1 DOMAIN-CONTAINING PROTEIN 1"/>
    <property type="match status" value="1"/>
</dbReference>
<dbReference type="EMBL" id="JBDJPC010000009">
    <property type="protein sequence ID" value="KAL1491001.1"/>
    <property type="molecule type" value="Genomic_DNA"/>
</dbReference>
<organism evidence="2 3">
    <name type="scientific">Hypothenemus hampei</name>
    <name type="common">Coffee berry borer</name>
    <dbReference type="NCBI Taxonomy" id="57062"/>
    <lineage>
        <taxon>Eukaryota</taxon>
        <taxon>Metazoa</taxon>
        <taxon>Ecdysozoa</taxon>
        <taxon>Arthropoda</taxon>
        <taxon>Hexapoda</taxon>
        <taxon>Insecta</taxon>
        <taxon>Pterygota</taxon>
        <taxon>Neoptera</taxon>
        <taxon>Endopterygota</taxon>
        <taxon>Coleoptera</taxon>
        <taxon>Polyphaga</taxon>
        <taxon>Cucujiformia</taxon>
        <taxon>Curculionidae</taxon>
        <taxon>Scolytinae</taxon>
        <taxon>Hypothenemus</taxon>
    </lineage>
</organism>
<accession>A0ABD1E8L1</accession>
<feature type="repeat" description="RCC1" evidence="1">
    <location>
        <begin position="161"/>
        <end position="212"/>
    </location>
</feature>
<dbReference type="Pfam" id="PF00415">
    <property type="entry name" value="RCC1"/>
    <property type="match status" value="2"/>
</dbReference>
<dbReference type="InterPro" id="IPR052830">
    <property type="entry name" value="RCC1_domain-containing"/>
</dbReference>
<evidence type="ECO:0008006" key="4">
    <source>
        <dbReference type="Google" id="ProtNLM"/>
    </source>
</evidence>
<sequence>MRIFCMGFNLYGQLNDKKPCLEGFHIWYDSSIENIYLGHTFSVAKAKNILKIYCNLSENPHFEFSVNVKQIAINEKNILVLLTNGQLVKISVAEWTTKLLPKFTEEKDEPKLISCNCKLNLVLTTKGLLYSVPEQVADFINSNVIDIKTGKEHALLLDTSGNVYTMGCGSKGQLGTGQLDDHTTPELLQALAGIKIVKIAAGGWHSACVSEQGDLYLWGWNDKGQLGQNDWTVLATPKAVDIGENTEVNVKKVACGTKHTMVLLENGLLYGCGWNKYKQVNNTDQEEYHYFIKIEDFPYKEYFVDKIVCGPWNTGVVGKVRNKTK</sequence>
<gene>
    <name evidence="2" type="ORF">ABEB36_011663</name>
</gene>
<comment type="caution">
    <text evidence="2">The sequence shown here is derived from an EMBL/GenBank/DDBJ whole genome shotgun (WGS) entry which is preliminary data.</text>
</comment>
<dbReference type="PANTHER" id="PTHR46849">
    <property type="entry name" value="RCC1 DOMAIN-CONTAINING PROTEIN 1"/>
    <property type="match status" value="1"/>
</dbReference>
<feature type="repeat" description="RCC1" evidence="1">
    <location>
        <begin position="213"/>
        <end position="266"/>
    </location>
</feature>
<reference evidence="2 3" key="1">
    <citation type="submission" date="2024-05" db="EMBL/GenBank/DDBJ databases">
        <title>Genetic variation in Jamaican populations of the coffee berry borer (Hypothenemus hampei).</title>
        <authorList>
            <person name="Errbii M."/>
            <person name="Myrie A."/>
        </authorList>
    </citation>
    <scope>NUCLEOTIDE SEQUENCE [LARGE SCALE GENOMIC DNA]</scope>
    <source>
        <strain evidence="2">JA-Hopewell-2020-01-JO</strain>
        <tissue evidence="2">Whole body</tissue>
    </source>
</reference>
<dbReference type="PROSITE" id="PS00626">
    <property type="entry name" value="RCC1_2"/>
    <property type="match status" value="2"/>
</dbReference>
<dbReference type="SUPFAM" id="SSF50985">
    <property type="entry name" value="RCC1/BLIP-II"/>
    <property type="match status" value="1"/>
</dbReference>
<dbReference type="InterPro" id="IPR009091">
    <property type="entry name" value="RCC1/BLIP-II"/>
</dbReference>
<evidence type="ECO:0000313" key="3">
    <source>
        <dbReference type="Proteomes" id="UP001566132"/>
    </source>
</evidence>
<dbReference type="AlphaFoldDB" id="A0ABD1E8L1"/>
<evidence type="ECO:0000313" key="2">
    <source>
        <dbReference type="EMBL" id="KAL1491001.1"/>
    </source>
</evidence>
<proteinExistence type="predicted"/>
<dbReference type="InterPro" id="IPR000408">
    <property type="entry name" value="Reg_chr_condens"/>
</dbReference>
<dbReference type="PRINTS" id="PR00633">
    <property type="entry name" value="RCCNDNSATION"/>
</dbReference>
<dbReference type="Proteomes" id="UP001566132">
    <property type="component" value="Unassembled WGS sequence"/>
</dbReference>
<keyword evidence="3" id="KW-1185">Reference proteome</keyword>
<name>A0ABD1E8L1_HYPHA</name>
<protein>
    <recommendedName>
        <fullName evidence="4">RCC1 domain-containing protein 1</fullName>
    </recommendedName>
</protein>
<dbReference type="Gene3D" id="2.130.10.30">
    <property type="entry name" value="Regulator of chromosome condensation 1/beta-lactamase-inhibitor protein II"/>
    <property type="match status" value="1"/>
</dbReference>